<sequence>MTMIKRCDGCGSEIRDRDDCVTVVRDSLYGGGMIHDPVLPDQDKPLHWCHGCATKAITATKGKP</sequence>
<reference evidence="1 2" key="1">
    <citation type="submission" date="2018-06" db="EMBL/GenBank/DDBJ databases">
        <title>Sphaerisporangium craniellae sp. nov., isolated from a marine sponge in the South China Sea.</title>
        <authorList>
            <person name="Li L."/>
        </authorList>
    </citation>
    <scope>NUCLEOTIDE SEQUENCE [LARGE SCALE GENOMIC DNA]</scope>
    <source>
        <strain evidence="1 2">LHW63015</strain>
    </source>
</reference>
<dbReference type="Proteomes" id="UP000253303">
    <property type="component" value="Unassembled WGS sequence"/>
</dbReference>
<protein>
    <submittedName>
        <fullName evidence="1">Uncharacterized protein</fullName>
    </submittedName>
</protein>
<dbReference type="AlphaFoldDB" id="A0A366M687"/>
<dbReference type="RefSeq" id="WP_113978308.1">
    <property type="nucleotide sequence ID" value="NZ_QMEY01000001.1"/>
</dbReference>
<keyword evidence="2" id="KW-1185">Reference proteome</keyword>
<proteinExistence type="predicted"/>
<accession>A0A366M687</accession>
<comment type="caution">
    <text evidence="1">The sequence shown here is derived from an EMBL/GenBank/DDBJ whole genome shotgun (WGS) entry which is preliminary data.</text>
</comment>
<organism evidence="1 2">
    <name type="scientific">Spongiactinospora rosea</name>
    <dbReference type="NCBI Taxonomy" id="2248750"/>
    <lineage>
        <taxon>Bacteria</taxon>
        <taxon>Bacillati</taxon>
        <taxon>Actinomycetota</taxon>
        <taxon>Actinomycetes</taxon>
        <taxon>Streptosporangiales</taxon>
        <taxon>Streptosporangiaceae</taxon>
        <taxon>Spongiactinospora</taxon>
    </lineage>
</organism>
<evidence type="ECO:0000313" key="1">
    <source>
        <dbReference type="EMBL" id="RBQ21567.1"/>
    </source>
</evidence>
<gene>
    <name evidence="1" type="ORF">DP939_02325</name>
</gene>
<evidence type="ECO:0000313" key="2">
    <source>
        <dbReference type="Proteomes" id="UP000253303"/>
    </source>
</evidence>
<dbReference type="EMBL" id="QMEY01000001">
    <property type="protein sequence ID" value="RBQ21567.1"/>
    <property type="molecule type" value="Genomic_DNA"/>
</dbReference>
<name>A0A366M687_9ACTN</name>